<evidence type="ECO:0000313" key="3">
    <source>
        <dbReference type="EMBL" id="PQO99630.1"/>
    </source>
</evidence>
<evidence type="ECO:0000256" key="1">
    <source>
        <dbReference type="SAM" id="MobiDB-lite"/>
    </source>
</evidence>
<sequence length="183" mass="21247">MAASVLLVPSTSVFANPPTSAAQGGMYHRFQDFDWVKYTQQTLDDLKGKLNLKPEQMAAWDTWATGVMTDANQHQEKAKAARDERASTKKAPMDETTPERMAGEIERLRAQTKWMEAHLEHLDAALVRTKTFYEVLDAEQKTIFDLFWTVVHHRLYGNDRWQMPMHMFRPRMMEGDQDEKSKQ</sequence>
<accession>A0A2S8HAU1</accession>
<comment type="caution">
    <text evidence="3">The sequence shown here is derived from an EMBL/GenBank/DDBJ whole genome shotgun (WGS) entry which is preliminary data.</text>
</comment>
<gene>
    <name evidence="3" type="ORF">C5612_25515</name>
</gene>
<keyword evidence="2" id="KW-0732">Signal</keyword>
<dbReference type="EMBL" id="PUIN01000016">
    <property type="protein sequence ID" value="PQO99630.1"/>
    <property type="molecule type" value="Genomic_DNA"/>
</dbReference>
<dbReference type="Pfam" id="PF07813">
    <property type="entry name" value="LTXXQ"/>
    <property type="match status" value="1"/>
</dbReference>
<dbReference type="Proteomes" id="UP000239687">
    <property type="component" value="Unassembled WGS sequence"/>
</dbReference>
<reference evidence="3 4" key="1">
    <citation type="submission" date="2018-02" db="EMBL/GenBank/DDBJ databases">
        <title>Draft genome sequencing of Pseudomonas frederiksbergensis 11-D3.</title>
        <authorList>
            <person name="Zheng B.-X."/>
        </authorList>
    </citation>
    <scope>NUCLEOTIDE SEQUENCE [LARGE SCALE GENOMIC DNA]</scope>
    <source>
        <strain evidence="3 4">11-D3</strain>
    </source>
</reference>
<organism evidence="3 4">
    <name type="scientific">Pseudomonas frederiksbergensis</name>
    <dbReference type="NCBI Taxonomy" id="104087"/>
    <lineage>
        <taxon>Bacteria</taxon>
        <taxon>Pseudomonadati</taxon>
        <taxon>Pseudomonadota</taxon>
        <taxon>Gammaproteobacteria</taxon>
        <taxon>Pseudomonadales</taxon>
        <taxon>Pseudomonadaceae</taxon>
        <taxon>Pseudomonas</taxon>
    </lineage>
</organism>
<feature type="region of interest" description="Disordered" evidence="1">
    <location>
        <begin position="76"/>
        <end position="98"/>
    </location>
</feature>
<evidence type="ECO:0008006" key="5">
    <source>
        <dbReference type="Google" id="ProtNLM"/>
    </source>
</evidence>
<protein>
    <recommendedName>
        <fullName evidence="5">LTXXQ motif family protein</fullName>
    </recommendedName>
</protein>
<evidence type="ECO:0000256" key="2">
    <source>
        <dbReference type="SAM" id="SignalP"/>
    </source>
</evidence>
<dbReference type="GO" id="GO:0042597">
    <property type="term" value="C:periplasmic space"/>
    <property type="evidence" value="ECO:0007669"/>
    <property type="project" value="InterPro"/>
</dbReference>
<proteinExistence type="predicted"/>
<feature type="chain" id="PRO_5015696951" description="LTXXQ motif family protein" evidence="2">
    <location>
        <begin position="16"/>
        <end position="183"/>
    </location>
</feature>
<evidence type="ECO:0000313" key="4">
    <source>
        <dbReference type="Proteomes" id="UP000239687"/>
    </source>
</evidence>
<dbReference type="InterPro" id="IPR012899">
    <property type="entry name" value="LTXXQ"/>
</dbReference>
<name>A0A2S8HAU1_9PSED</name>
<feature type="signal peptide" evidence="2">
    <location>
        <begin position="1"/>
        <end position="15"/>
    </location>
</feature>
<dbReference type="AlphaFoldDB" id="A0A2S8HAU1"/>